<dbReference type="GO" id="GO:0016757">
    <property type="term" value="F:glycosyltransferase activity"/>
    <property type="evidence" value="ECO:0007669"/>
    <property type="project" value="InterPro"/>
</dbReference>
<protein>
    <submittedName>
        <fullName evidence="2">Glycosyltransferase family 4 protein</fullName>
    </submittedName>
</protein>
<sequence length="344" mass="38554">MNIVICASQVPFVRGGAEELVDGLASALREIGHRVEIVSLPFKWYPRDELERQPVLWRTLDLEKLNGRVVDLVICTKFPTWAVRHPRKVVWLVHQHRQAYDWYGTPLSDFGLSDKDRRARRVVMETDSLGIGEANAVFTISKNVAKRLLRYNGLSATPLYPALKHTLYHNSGYGDYIFSLSRLDSAKRLDILLETIKRSRSGVRAIIGGAGPDAQKLKEKAHALGINHRIEFTGRISEEKAVELYAGALAVYYAPLDEDYGYATLEAMRSYKPVLTAPDSGGVLEFVENEINGYICGNPIEFADKLDRLYSDRGLAAKMGEAGFKTSSQIPTWIQIANTLTQIN</sequence>
<keyword evidence="5" id="KW-1185">Reference proteome</keyword>
<reference evidence="2 4" key="1">
    <citation type="submission" date="2020-06" db="EMBL/GenBank/DDBJ databases">
        <title>Anoxygenic phototrophic Chloroflexota member uses a Type I reaction center.</title>
        <authorList>
            <person name="Tsuji J.M."/>
            <person name="Shaw N.A."/>
            <person name="Nagashima S."/>
            <person name="Venkiteswaran J."/>
            <person name="Schiff S.L."/>
            <person name="Hanada S."/>
            <person name="Tank M."/>
            <person name="Neufeld J.D."/>
        </authorList>
    </citation>
    <scope>NUCLEOTIDE SEQUENCE [LARGE SCALE GENOMIC DNA]</scope>
    <source>
        <strain evidence="2">L227-S17</strain>
    </source>
</reference>
<dbReference type="SUPFAM" id="SSF53756">
    <property type="entry name" value="UDP-Glycosyltransferase/glycogen phosphorylase"/>
    <property type="match status" value="1"/>
</dbReference>
<dbReference type="EMBL" id="JACATZ010000001">
    <property type="protein sequence ID" value="NWJ46685.1"/>
    <property type="molecule type" value="Genomic_DNA"/>
</dbReference>
<reference evidence="3" key="2">
    <citation type="journal article" date="2024" name="Nature">
        <title>Anoxygenic phototroph of the Chloroflexota uses a type I reaction centre.</title>
        <authorList>
            <person name="Tsuji J.M."/>
            <person name="Shaw N.A."/>
            <person name="Nagashima S."/>
            <person name="Venkiteswaran J.J."/>
            <person name="Schiff S.L."/>
            <person name="Watanabe T."/>
            <person name="Fukui M."/>
            <person name="Hanada S."/>
            <person name="Tank M."/>
            <person name="Neufeld J.D."/>
        </authorList>
    </citation>
    <scope>NUCLEOTIDE SEQUENCE</scope>
    <source>
        <strain evidence="3">L227-S17</strain>
    </source>
</reference>
<dbReference type="EMBL" id="CP128399">
    <property type="protein sequence ID" value="WJW66055.1"/>
    <property type="molecule type" value="Genomic_DNA"/>
</dbReference>
<evidence type="ECO:0000313" key="3">
    <source>
        <dbReference type="EMBL" id="WJW66055.1"/>
    </source>
</evidence>
<dbReference type="RefSeq" id="WP_341467937.1">
    <property type="nucleotide sequence ID" value="NZ_CP128399.1"/>
</dbReference>
<name>A0A8T7M3Q5_9CHLR</name>
<dbReference type="AlphaFoldDB" id="A0A8T7M3Q5"/>
<gene>
    <name evidence="2" type="ORF">HXX08_12460</name>
    <name evidence="3" type="ORF">OZ401_001837</name>
</gene>
<accession>A0A8T7M3Q5</accession>
<dbReference type="PANTHER" id="PTHR12526:SF635">
    <property type="entry name" value="GLYCOSYL TRANSFERASE GROUP 1"/>
    <property type="match status" value="1"/>
</dbReference>
<evidence type="ECO:0000313" key="2">
    <source>
        <dbReference type="EMBL" id="NWJ46685.1"/>
    </source>
</evidence>
<dbReference type="Proteomes" id="UP000521676">
    <property type="component" value="Unassembled WGS sequence"/>
</dbReference>
<proteinExistence type="predicted"/>
<evidence type="ECO:0000313" key="5">
    <source>
        <dbReference type="Proteomes" id="UP001431572"/>
    </source>
</evidence>
<evidence type="ECO:0000313" key="4">
    <source>
        <dbReference type="Proteomes" id="UP000521676"/>
    </source>
</evidence>
<dbReference type="CDD" id="cd03801">
    <property type="entry name" value="GT4_PimA-like"/>
    <property type="match status" value="1"/>
</dbReference>
<organism evidence="2 4">
    <name type="scientific">Candidatus Chlorohelix allophototropha</name>
    <dbReference type="NCBI Taxonomy" id="3003348"/>
    <lineage>
        <taxon>Bacteria</taxon>
        <taxon>Bacillati</taxon>
        <taxon>Chloroflexota</taxon>
        <taxon>Chloroflexia</taxon>
        <taxon>Candidatus Chloroheliales</taxon>
        <taxon>Candidatus Chloroheliaceae</taxon>
        <taxon>Candidatus Chlorohelix</taxon>
    </lineage>
</organism>
<dbReference type="Proteomes" id="UP001431572">
    <property type="component" value="Chromosome 1"/>
</dbReference>
<feature type="domain" description="Glycosyl transferase family 1" evidence="1">
    <location>
        <begin position="176"/>
        <end position="325"/>
    </location>
</feature>
<dbReference type="Pfam" id="PF00534">
    <property type="entry name" value="Glycos_transf_1"/>
    <property type="match status" value="1"/>
</dbReference>
<evidence type="ECO:0000259" key="1">
    <source>
        <dbReference type="Pfam" id="PF00534"/>
    </source>
</evidence>
<dbReference type="Gene3D" id="3.40.50.2000">
    <property type="entry name" value="Glycogen Phosphorylase B"/>
    <property type="match status" value="2"/>
</dbReference>
<dbReference type="InterPro" id="IPR001296">
    <property type="entry name" value="Glyco_trans_1"/>
</dbReference>
<dbReference type="PANTHER" id="PTHR12526">
    <property type="entry name" value="GLYCOSYLTRANSFERASE"/>
    <property type="match status" value="1"/>
</dbReference>